<dbReference type="PROSITE" id="PS50043">
    <property type="entry name" value="HTH_LUXR_2"/>
    <property type="match status" value="1"/>
</dbReference>
<name>A0A1T5BV16_9BACT</name>
<dbReference type="InterPro" id="IPR039420">
    <property type="entry name" value="WalR-like"/>
</dbReference>
<dbReference type="SUPFAM" id="SSF46894">
    <property type="entry name" value="C-terminal effector domain of the bipartite response regulators"/>
    <property type="match status" value="1"/>
</dbReference>
<feature type="domain" description="HTH luxR-type" evidence="4">
    <location>
        <begin position="145"/>
        <end position="210"/>
    </location>
</feature>
<dbReference type="SMART" id="SM00448">
    <property type="entry name" value="REC"/>
    <property type="match status" value="1"/>
</dbReference>
<dbReference type="PRINTS" id="PR00038">
    <property type="entry name" value="HTHLUXR"/>
</dbReference>
<keyword evidence="2" id="KW-0238">DNA-binding</keyword>
<dbReference type="InterPro" id="IPR011006">
    <property type="entry name" value="CheY-like_superfamily"/>
</dbReference>
<feature type="modified residue" description="4-aspartylphosphate" evidence="3">
    <location>
        <position position="55"/>
    </location>
</feature>
<dbReference type="GO" id="GO:0006355">
    <property type="term" value="P:regulation of DNA-templated transcription"/>
    <property type="evidence" value="ECO:0007669"/>
    <property type="project" value="InterPro"/>
</dbReference>
<dbReference type="OrthoDB" id="941719at2"/>
<evidence type="ECO:0000256" key="1">
    <source>
        <dbReference type="ARBA" id="ARBA00022553"/>
    </source>
</evidence>
<dbReference type="AlphaFoldDB" id="A0A1T5BV16"/>
<dbReference type="InterPro" id="IPR000792">
    <property type="entry name" value="Tscrpt_reg_LuxR_C"/>
</dbReference>
<dbReference type="GO" id="GO:0003677">
    <property type="term" value="F:DNA binding"/>
    <property type="evidence" value="ECO:0007669"/>
    <property type="project" value="UniProtKB-KW"/>
</dbReference>
<reference evidence="7" key="1">
    <citation type="submission" date="2017-02" db="EMBL/GenBank/DDBJ databases">
        <authorList>
            <person name="Varghese N."/>
            <person name="Submissions S."/>
        </authorList>
    </citation>
    <scope>NUCLEOTIDE SEQUENCE [LARGE SCALE GENOMIC DNA]</scope>
    <source>
        <strain evidence="7">DSM 22270</strain>
    </source>
</reference>
<dbReference type="GO" id="GO:0000160">
    <property type="term" value="P:phosphorelay signal transduction system"/>
    <property type="evidence" value="ECO:0007669"/>
    <property type="project" value="InterPro"/>
</dbReference>
<dbReference type="InterPro" id="IPR016032">
    <property type="entry name" value="Sig_transdc_resp-reg_C-effctor"/>
</dbReference>
<dbReference type="InterPro" id="IPR058245">
    <property type="entry name" value="NreC/VraR/RcsB-like_REC"/>
</dbReference>
<dbReference type="Gene3D" id="3.40.50.2300">
    <property type="match status" value="1"/>
</dbReference>
<organism evidence="6 7">
    <name type="scientific">Dyadobacter psychrophilus</name>
    <dbReference type="NCBI Taxonomy" id="651661"/>
    <lineage>
        <taxon>Bacteria</taxon>
        <taxon>Pseudomonadati</taxon>
        <taxon>Bacteroidota</taxon>
        <taxon>Cytophagia</taxon>
        <taxon>Cytophagales</taxon>
        <taxon>Spirosomataceae</taxon>
        <taxon>Dyadobacter</taxon>
    </lineage>
</organism>
<dbReference type="SMART" id="SM00421">
    <property type="entry name" value="HTH_LUXR"/>
    <property type="match status" value="1"/>
</dbReference>
<dbReference type="EMBL" id="FUZA01000001">
    <property type="protein sequence ID" value="SKB51168.1"/>
    <property type="molecule type" value="Genomic_DNA"/>
</dbReference>
<dbReference type="PROSITE" id="PS50110">
    <property type="entry name" value="RESPONSE_REGULATORY"/>
    <property type="match status" value="1"/>
</dbReference>
<accession>A0A1T5BV16</accession>
<dbReference type="RefSeq" id="WP_082213200.1">
    <property type="nucleotide sequence ID" value="NZ_FUZA01000001.1"/>
</dbReference>
<dbReference type="STRING" id="651661.SAMN05660293_00640"/>
<dbReference type="Pfam" id="PF00072">
    <property type="entry name" value="Response_reg"/>
    <property type="match status" value="1"/>
</dbReference>
<sequence length="210" mass="23138">MSIEIIVAEDHPLILMGIQHLLMEHMPAAVVTTTGDFNKALTLLEKQKYNLLIMDINLPGGDKVGMISSVRMKQPQIPILVCSSYDEQLYALPFLKAGANGYISKTAMNDEFKQAIDSVISGKIYASPSVMEQVFGQLFNTKGPQESIADKLTDKELEVARLLSKGLSTKAISEHIHLSSSSVSSYKAKIFEKLGVSNIIELTRYFELNG</sequence>
<dbReference type="CDD" id="cd06170">
    <property type="entry name" value="LuxR_C_like"/>
    <property type="match status" value="1"/>
</dbReference>
<protein>
    <submittedName>
        <fullName evidence="6">Two component transcriptional regulator, LuxR family</fullName>
    </submittedName>
</protein>
<evidence type="ECO:0000313" key="7">
    <source>
        <dbReference type="Proteomes" id="UP000190897"/>
    </source>
</evidence>
<proteinExistence type="predicted"/>
<dbReference type="CDD" id="cd17535">
    <property type="entry name" value="REC_NarL-like"/>
    <property type="match status" value="1"/>
</dbReference>
<gene>
    <name evidence="6" type="ORF">SAMN05660293_00640</name>
</gene>
<dbReference type="SUPFAM" id="SSF52172">
    <property type="entry name" value="CheY-like"/>
    <property type="match status" value="1"/>
</dbReference>
<dbReference type="PANTHER" id="PTHR43214">
    <property type="entry name" value="TWO-COMPONENT RESPONSE REGULATOR"/>
    <property type="match status" value="1"/>
</dbReference>
<keyword evidence="7" id="KW-1185">Reference proteome</keyword>
<dbReference type="Pfam" id="PF00196">
    <property type="entry name" value="GerE"/>
    <property type="match status" value="1"/>
</dbReference>
<feature type="domain" description="Response regulatory" evidence="5">
    <location>
        <begin position="4"/>
        <end position="120"/>
    </location>
</feature>
<evidence type="ECO:0000313" key="6">
    <source>
        <dbReference type="EMBL" id="SKB51168.1"/>
    </source>
</evidence>
<evidence type="ECO:0000256" key="3">
    <source>
        <dbReference type="PROSITE-ProRule" id="PRU00169"/>
    </source>
</evidence>
<evidence type="ECO:0000256" key="2">
    <source>
        <dbReference type="ARBA" id="ARBA00023125"/>
    </source>
</evidence>
<evidence type="ECO:0000259" key="5">
    <source>
        <dbReference type="PROSITE" id="PS50110"/>
    </source>
</evidence>
<keyword evidence="1 3" id="KW-0597">Phosphoprotein</keyword>
<dbReference type="Proteomes" id="UP000190897">
    <property type="component" value="Unassembled WGS sequence"/>
</dbReference>
<evidence type="ECO:0000259" key="4">
    <source>
        <dbReference type="PROSITE" id="PS50043"/>
    </source>
</evidence>
<dbReference type="InterPro" id="IPR001789">
    <property type="entry name" value="Sig_transdc_resp-reg_receiver"/>
</dbReference>
<dbReference type="PANTHER" id="PTHR43214:SF17">
    <property type="entry name" value="TRANSCRIPTIONAL REGULATORY PROTEIN RCSB"/>
    <property type="match status" value="1"/>
</dbReference>